<feature type="domain" description="SGNH" evidence="4">
    <location>
        <begin position="414"/>
        <end position="629"/>
    </location>
</feature>
<keyword evidence="5" id="KW-0012">Acyltransferase</keyword>
<dbReference type="EMBL" id="FNCC01000003">
    <property type="protein sequence ID" value="SDF75664.1"/>
    <property type="molecule type" value="Genomic_DNA"/>
</dbReference>
<name>A0A1G7NNM4_9PSEU</name>
<dbReference type="InterPro" id="IPR050879">
    <property type="entry name" value="Acyltransferase_3"/>
</dbReference>
<feature type="transmembrane region" description="Helical" evidence="2">
    <location>
        <begin position="58"/>
        <end position="76"/>
    </location>
</feature>
<feature type="region of interest" description="Disordered" evidence="1">
    <location>
        <begin position="1"/>
        <end position="31"/>
    </location>
</feature>
<dbReference type="GO" id="GO:0016787">
    <property type="term" value="F:hydrolase activity"/>
    <property type="evidence" value="ECO:0007669"/>
    <property type="project" value="UniProtKB-KW"/>
</dbReference>
<evidence type="ECO:0000259" key="3">
    <source>
        <dbReference type="Pfam" id="PF01757"/>
    </source>
</evidence>
<feature type="transmembrane region" description="Helical" evidence="2">
    <location>
        <begin position="190"/>
        <end position="209"/>
    </location>
</feature>
<dbReference type="Pfam" id="PF01757">
    <property type="entry name" value="Acyl_transf_3"/>
    <property type="match status" value="1"/>
</dbReference>
<feature type="transmembrane region" description="Helical" evidence="2">
    <location>
        <begin position="221"/>
        <end position="238"/>
    </location>
</feature>
<dbReference type="InterPro" id="IPR002656">
    <property type="entry name" value="Acyl_transf_3_dom"/>
</dbReference>
<dbReference type="GO" id="GO:0009103">
    <property type="term" value="P:lipopolysaccharide biosynthetic process"/>
    <property type="evidence" value="ECO:0007669"/>
    <property type="project" value="TreeGrafter"/>
</dbReference>
<gene>
    <name evidence="5" type="ORF">SAMN05216553_103123</name>
</gene>
<feature type="transmembrane region" description="Helical" evidence="2">
    <location>
        <begin position="270"/>
        <end position="292"/>
    </location>
</feature>
<keyword evidence="2" id="KW-1133">Transmembrane helix</keyword>
<feature type="transmembrane region" description="Helical" evidence="2">
    <location>
        <begin position="97"/>
        <end position="116"/>
    </location>
</feature>
<feature type="transmembrane region" description="Helical" evidence="2">
    <location>
        <begin position="367"/>
        <end position="386"/>
    </location>
</feature>
<keyword evidence="2" id="KW-0812">Transmembrane</keyword>
<dbReference type="PANTHER" id="PTHR23028">
    <property type="entry name" value="ACETYLTRANSFERASE"/>
    <property type="match status" value="1"/>
</dbReference>
<evidence type="ECO:0000256" key="1">
    <source>
        <dbReference type="SAM" id="MobiDB-lite"/>
    </source>
</evidence>
<feature type="domain" description="Acyltransferase 3" evidence="3">
    <location>
        <begin position="34"/>
        <end position="350"/>
    </location>
</feature>
<dbReference type="GO" id="GO:0016020">
    <property type="term" value="C:membrane"/>
    <property type="evidence" value="ECO:0007669"/>
    <property type="project" value="TreeGrafter"/>
</dbReference>
<feature type="transmembrane region" description="Helical" evidence="2">
    <location>
        <begin position="165"/>
        <end position="183"/>
    </location>
</feature>
<reference evidence="6" key="1">
    <citation type="submission" date="2016-10" db="EMBL/GenBank/DDBJ databases">
        <authorList>
            <person name="Varghese N."/>
            <person name="Submissions S."/>
        </authorList>
    </citation>
    <scope>NUCLEOTIDE SEQUENCE [LARGE SCALE GENOMIC DNA]</scope>
    <source>
        <strain evidence="6">CGMCC 4.3506</strain>
    </source>
</reference>
<feature type="transmembrane region" description="Helical" evidence="2">
    <location>
        <begin position="304"/>
        <end position="326"/>
    </location>
</feature>
<organism evidence="5 6">
    <name type="scientific">Lentzea fradiae</name>
    <dbReference type="NCBI Taxonomy" id="200378"/>
    <lineage>
        <taxon>Bacteria</taxon>
        <taxon>Bacillati</taxon>
        <taxon>Actinomycetota</taxon>
        <taxon>Actinomycetes</taxon>
        <taxon>Pseudonocardiales</taxon>
        <taxon>Pseudonocardiaceae</taxon>
        <taxon>Lentzea</taxon>
    </lineage>
</organism>
<dbReference type="GO" id="GO:0016747">
    <property type="term" value="F:acyltransferase activity, transferring groups other than amino-acyl groups"/>
    <property type="evidence" value="ECO:0007669"/>
    <property type="project" value="InterPro"/>
</dbReference>
<dbReference type="InterPro" id="IPR043968">
    <property type="entry name" value="SGNH"/>
</dbReference>
<dbReference type="PANTHER" id="PTHR23028:SF53">
    <property type="entry name" value="ACYL_TRANSF_3 DOMAIN-CONTAINING PROTEIN"/>
    <property type="match status" value="1"/>
</dbReference>
<evidence type="ECO:0000313" key="5">
    <source>
        <dbReference type="EMBL" id="SDF75664.1"/>
    </source>
</evidence>
<protein>
    <submittedName>
        <fullName evidence="5">Peptidoglycan/LPS O-acetylase OafA/YrhL, contains acyltransferase and SGNH-hydrolase domains</fullName>
    </submittedName>
</protein>
<accession>A0A1G7NNM4</accession>
<dbReference type="STRING" id="200378.SAMN05216553_103123"/>
<dbReference type="AlphaFoldDB" id="A0A1G7NNM4"/>
<keyword evidence="6" id="KW-1185">Reference proteome</keyword>
<evidence type="ECO:0000256" key="2">
    <source>
        <dbReference type="SAM" id="Phobius"/>
    </source>
</evidence>
<sequence length="638" mass="69701">MGEDPPCVAGSGQLEETRTSTANSKSPPRSYRPELQGLRAVAAGLVVVYHVWLGRVSGGVDVFFLISGFLVTGQLVRASARGGINLRVLWGRMAKRLLPAAFVVLGATVVAVLLLLPADRWAQTMREVTAAALFMENWQLAADSTDYYAQNAQASVVQHFWSLSIQGQFYLLWPLLVGLVVMLRRSLTRVLLLVFAASFAYSVYLTAVNQPLAYFHTATRIWEFALGGLLALTTVTLVRPLRIVLGWAGLAGLLLCGMVLQVGAEFPGYLALWPTLCAAAVILAGATGSRFGADRWLSGERMRYLGDLSYALYLWHWPVLICYLVVRGQGEAGLLGGVAVIGTSLVLAALTHLFVEEPVRRSGWGARKVTVVLLVPLVIAVTTWQLTGERNVEAYAPSTDFATLDGETCSMSPGHQQLTVCFGPAEGTPAKRVVLVGDSHVQQFIAALDPIARSRNWQLIPMLKGGCPYSTKSERWPGMQECVRFNDEATEEIISLKPDFVFTLSTRNVQVGLTEETPPGFLERWRQLDAEGIPVVAVRDSPRYSFSVPECVRVHGASSPRCGAPRDQMLSEVPPYANLDVPSNVSFLDFSDQICPDEFCSPFVGDLQVNFDDNHVSARFMRELSPVLEEALDAIHSA</sequence>
<feature type="transmembrane region" description="Helical" evidence="2">
    <location>
        <begin position="332"/>
        <end position="355"/>
    </location>
</feature>
<keyword evidence="2" id="KW-0472">Membrane</keyword>
<keyword evidence="5" id="KW-0808">Transferase</keyword>
<feature type="transmembrane region" description="Helical" evidence="2">
    <location>
        <begin position="245"/>
        <end position="264"/>
    </location>
</feature>
<dbReference type="OrthoDB" id="3404679at2"/>
<dbReference type="Pfam" id="PF19040">
    <property type="entry name" value="SGNH"/>
    <property type="match status" value="1"/>
</dbReference>
<keyword evidence="5" id="KW-0378">Hydrolase</keyword>
<proteinExistence type="predicted"/>
<evidence type="ECO:0000259" key="4">
    <source>
        <dbReference type="Pfam" id="PF19040"/>
    </source>
</evidence>
<evidence type="ECO:0000313" key="6">
    <source>
        <dbReference type="Proteomes" id="UP000199623"/>
    </source>
</evidence>
<dbReference type="Proteomes" id="UP000199623">
    <property type="component" value="Unassembled WGS sequence"/>
</dbReference>